<evidence type="ECO:0000313" key="2">
    <source>
        <dbReference type="EMBL" id="EMF57180.1"/>
    </source>
</evidence>
<feature type="region of interest" description="Disordered" evidence="1">
    <location>
        <begin position="1"/>
        <end position="49"/>
    </location>
</feature>
<gene>
    <name evidence="2" type="ORF">SBD_1344</name>
</gene>
<dbReference type="Proteomes" id="UP000030760">
    <property type="component" value="Unassembled WGS sequence"/>
</dbReference>
<evidence type="ECO:0000313" key="3">
    <source>
        <dbReference type="Proteomes" id="UP000030760"/>
    </source>
</evidence>
<proteinExistence type="predicted"/>
<dbReference type="EMBL" id="KB405057">
    <property type="protein sequence ID" value="EMF57180.1"/>
    <property type="molecule type" value="Genomic_DNA"/>
</dbReference>
<protein>
    <submittedName>
        <fullName evidence="2">Uncharacterized protein</fullName>
    </submittedName>
</protein>
<organism evidence="2 3">
    <name type="scientific">Streptomyces bottropensis ATCC 25435</name>
    <dbReference type="NCBI Taxonomy" id="1054862"/>
    <lineage>
        <taxon>Bacteria</taxon>
        <taxon>Bacillati</taxon>
        <taxon>Actinomycetota</taxon>
        <taxon>Actinomycetes</taxon>
        <taxon>Kitasatosporales</taxon>
        <taxon>Streptomycetaceae</taxon>
        <taxon>Streptomyces</taxon>
    </lineage>
</organism>
<feature type="compositionally biased region" description="Basic and acidic residues" evidence="1">
    <location>
        <begin position="15"/>
        <end position="29"/>
    </location>
</feature>
<evidence type="ECO:0000256" key="1">
    <source>
        <dbReference type="SAM" id="MobiDB-lite"/>
    </source>
</evidence>
<accession>M3FW20</accession>
<sequence>MTSAKQGGAGASRGAENRASNHEPTRTDPRPQAPPVRHGLPQAAALTYG</sequence>
<dbReference type="AlphaFoldDB" id="M3FW20"/>
<name>M3FW20_9ACTN</name>
<reference evidence="3" key="1">
    <citation type="journal article" date="2013" name="Genome Announc.">
        <title>Draft Genome Sequence of Streptomyces bottropensis ATCC 25435, a Bottromycin-Producing Actinomycete.</title>
        <authorList>
            <person name="Zhang H."/>
            <person name="Zhou W."/>
            <person name="Zhuang Y."/>
            <person name="Liang X."/>
            <person name="Liu T."/>
        </authorList>
    </citation>
    <scope>NUCLEOTIDE SEQUENCE [LARGE SCALE GENOMIC DNA]</scope>
    <source>
        <strain evidence="3">ATCC 25435</strain>
    </source>
</reference>